<dbReference type="GO" id="GO:0005769">
    <property type="term" value="C:early endosome"/>
    <property type="evidence" value="ECO:0007669"/>
    <property type="project" value="TreeGrafter"/>
</dbReference>
<proteinExistence type="predicted"/>
<feature type="compositionally biased region" description="Basic and acidic residues" evidence="1">
    <location>
        <begin position="789"/>
        <end position="798"/>
    </location>
</feature>
<feature type="region of interest" description="Disordered" evidence="1">
    <location>
        <begin position="789"/>
        <end position="811"/>
    </location>
</feature>
<dbReference type="Gene3D" id="1.10.10.2590">
    <property type="entry name" value="BEN domain"/>
    <property type="match status" value="1"/>
</dbReference>
<feature type="domain" description="BEN" evidence="2">
    <location>
        <begin position="691"/>
        <end position="790"/>
    </location>
</feature>
<feature type="region of interest" description="Disordered" evidence="1">
    <location>
        <begin position="423"/>
        <end position="446"/>
    </location>
</feature>
<dbReference type="SMART" id="SM01025">
    <property type="entry name" value="BEN"/>
    <property type="match status" value="1"/>
</dbReference>
<keyword evidence="4" id="KW-1185">Reference proteome</keyword>
<dbReference type="InterPro" id="IPR018379">
    <property type="entry name" value="BEN_domain"/>
</dbReference>
<dbReference type="AlphaFoldDB" id="A0A182M3T6"/>
<feature type="region of interest" description="Disordered" evidence="1">
    <location>
        <begin position="333"/>
        <end position="387"/>
    </location>
</feature>
<dbReference type="EnsemblMetazoa" id="ACUA008780-RA">
    <property type="protein sequence ID" value="ACUA008780-PA"/>
    <property type="gene ID" value="ACUA008780"/>
</dbReference>
<reference evidence="4" key="1">
    <citation type="submission" date="2013-09" db="EMBL/GenBank/DDBJ databases">
        <title>The Genome Sequence of Anopheles culicifacies species A.</title>
        <authorList>
            <consortium name="The Broad Institute Genomics Platform"/>
            <person name="Neafsey D.E."/>
            <person name="Besansky N."/>
            <person name="Howell P."/>
            <person name="Walton C."/>
            <person name="Young S.K."/>
            <person name="Zeng Q."/>
            <person name="Gargeya S."/>
            <person name="Fitzgerald M."/>
            <person name="Haas B."/>
            <person name="Abouelleil A."/>
            <person name="Allen A.W."/>
            <person name="Alvarado L."/>
            <person name="Arachchi H.M."/>
            <person name="Berlin A.M."/>
            <person name="Chapman S.B."/>
            <person name="Gainer-Dewar J."/>
            <person name="Goldberg J."/>
            <person name="Griggs A."/>
            <person name="Gujja S."/>
            <person name="Hansen M."/>
            <person name="Howarth C."/>
            <person name="Imamovic A."/>
            <person name="Ireland A."/>
            <person name="Larimer J."/>
            <person name="McCowan C."/>
            <person name="Murphy C."/>
            <person name="Pearson M."/>
            <person name="Poon T.W."/>
            <person name="Priest M."/>
            <person name="Roberts A."/>
            <person name="Saif S."/>
            <person name="Shea T."/>
            <person name="Sisk P."/>
            <person name="Sykes S."/>
            <person name="Wortman J."/>
            <person name="Nusbaum C."/>
            <person name="Birren B."/>
        </authorList>
    </citation>
    <scope>NUCLEOTIDE SEQUENCE [LARGE SCALE GENOMIC DNA]</scope>
    <source>
        <strain evidence="4">A-37</strain>
    </source>
</reference>
<dbReference type="PANTHER" id="PTHR16797:SF4">
    <property type="entry name" value="40-KDA HUNTINGTIN-ASSOCIATED PROTEIN"/>
    <property type="match status" value="1"/>
</dbReference>
<name>A0A182M3T6_9DIPT</name>
<dbReference type="PROSITE" id="PS51457">
    <property type="entry name" value="BEN"/>
    <property type="match status" value="1"/>
</dbReference>
<dbReference type="GO" id="GO:0099518">
    <property type="term" value="P:vesicle cytoskeletal trafficking"/>
    <property type="evidence" value="ECO:0007669"/>
    <property type="project" value="TreeGrafter"/>
</dbReference>
<feature type="region of interest" description="Disordered" evidence="1">
    <location>
        <begin position="577"/>
        <end position="616"/>
    </location>
</feature>
<feature type="compositionally biased region" description="Low complexity" evidence="1">
    <location>
        <begin position="586"/>
        <end position="601"/>
    </location>
</feature>
<evidence type="ECO:0000256" key="1">
    <source>
        <dbReference type="SAM" id="MobiDB-lite"/>
    </source>
</evidence>
<dbReference type="EMBL" id="AXCM01002215">
    <property type="status" value="NOT_ANNOTATED_CDS"/>
    <property type="molecule type" value="Genomic_DNA"/>
</dbReference>
<evidence type="ECO:0000313" key="4">
    <source>
        <dbReference type="Proteomes" id="UP000075883"/>
    </source>
</evidence>
<feature type="region of interest" description="Disordered" evidence="1">
    <location>
        <begin position="631"/>
        <end position="651"/>
    </location>
</feature>
<feature type="compositionally biased region" description="Polar residues" evidence="1">
    <location>
        <begin position="357"/>
        <end position="387"/>
    </location>
</feature>
<dbReference type="InterPro" id="IPR039494">
    <property type="entry name" value="F8A"/>
</dbReference>
<evidence type="ECO:0000313" key="3">
    <source>
        <dbReference type="EnsemblMetazoa" id="ACUA008780-PA"/>
    </source>
</evidence>
<accession>A0A182M3T6</accession>
<evidence type="ECO:0000259" key="2">
    <source>
        <dbReference type="PROSITE" id="PS51457"/>
    </source>
</evidence>
<sequence length="901" mass="101896">MTSPDLIYQYKTTCNKLKKIQRVLIKRFGPSVSEVSEEFGALANSFNEAFRPEYAAKCYIGQSKCEKLIGNDMGEVDALLRAARSFRSAHDKQERMRVANISHAYHEGAFRCYTQALSRLPDKSVIGAAIIRELKEIHPNVELTSDFSSPCHRIWDLEQSAEENLTARDYVGAFEKLSEIYDDVTERKCESLYQDVMKRIEISRLLLLCLLQLPPSVRYDHKFIERYSTIGDGGQRESSPDRAQLPDDLVFLLQSLVVSCQAKDVESLTAVRDELCQRQDLTHSQQTLLREVVAKYKDRQFLETELHELRMMAANNLIAKSVTQSHLYRKPALKHYGRSSQSTTMQTQQSTIETTHENQNSVKRQRCDSGSSNSIKGAESRISSVSASEAVKNEAGIPFNADFSHQKTLPPVRPMMTRYNRSDPVPKQAPPMTFDQQTQTTDISSVGTASNDANFVRIVSYLESIMAEQKGYRMETEYNRRLLHELQEKIFEQHEILRNVQKQIAEMKHTRPAKNSESQQTKQSSSSDIMIADVVSQYSPEPGVGTNAMIIDTYETTNNDHIVLNNGTVSGEQWDTQQEVVKEQQSTDSNQSWPSSTSNSNFPIKESTPYSVDSSSRVASAPSMFIEHEIRDETVDPSAKRTRSNAPLQTSTVHELINNDWDDTVQETESNNNQTNMGTTMPNTTTMVPIGSNNTLVSKTVLDNIQWVSYKFATRKVLQAVFPREILATHSLSGRPCPAHASMTEKPVKGRLDPKMVADVIELIRKKFNVEESHVRSVITNKCADENKMSRLKKDTSKKAGTNGTRKSRNKENPNFATIVCRCRLSISSASCRISRRYAHSSSSHRYRYLNRLGSQQIITAGRINGTDYNGLSCDNDRIVTHWWFGRAIGSVSLAAWRILR</sequence>
<dbReference type="STRING" id="139723.A0A182M3T6"/>
<reference evidence="3" key="2">
    <citation type="submission" date="2020-05" db="UniProtKB">
        <authorList>
            <consortium name="EnsemblMetazoa"/>
        </authorList>
    </citation>
    <scope>IDENTIFICATION</scope>
    <source>
        <strain evidence="3">A-37</strain>
    </source>
</reference>
<feature type="compositionally biased region" description="Low complexity" evidence="1">
    <location>
        <begin position="339"/>
        <end position="351"/>
    </location>
</feature>
<dbReference type="VEuPathDB" id="VectorBase:ACUA008780"/>
<protein>
    <recommendedName>
        <fullName evidence="2">BEN domain-containing protein</fullName>
    </recommendedName>
</protein>
<dbReference type="PANTHER" id="PTHR16797">
    <property type="entry name" value="FACTOR VIII-ASSOCIATED GENE 1"/>
    <property type="match status" value="1"/>
</dbReference>
<dbReference type="GO" id="GO:0003677">
    <property type="term" value="F:DNA binding"/>
    <property type="evidence" value="ECO:0007669"/>
    <property type="project" value="InterPro"/>
</dbReference>
<feature type="region of interest" description="Disordered" evidence="1">
    <location>
        <begin position="508"/>
        <end position="528"/>
    </location>
</feature>
<dbReference type="Pfam" id="PF10523">
    <property type="entry name" value="BEN"/>
    <property type="match status" value="1"/>
</dbReference>
<dbReference type="Proteomes" id="UP000075883">
    <property type="component" value="Unassembled WGS sequence"/>
</dbReference>
<feature type="compositionally biased region" description="Polar residues" evidence="1">
    <location>
        <begin position="434"/>
        <end position="446"/>
    </location>
</feature>
<organism evidence="3 4">
    <name type="scientific">Anopheles culicifacies</name>
    <dbReference type="NCBI Taxonomy" id="139723"/>
    <lineage>
        <taxon>Eukaryota</taxon>
        <taxon>Metazoa</taxon>
        <taxon>Ecdysozoa</taxon>
        <taxon>Arthropoda</taxon>
        <taxon>Hexapoda</taxon>
        <taxon>Insecta</taxon>
        <taxon>Pterygota</taxon>
        <taxon>Neoptera</taxon>
        <taxon>Endopterygota</taxon>
        <taxon>Diptera</taxon>
        <taxon>Nematocera</taxon>
        <taxon>Culicoidea</taxon>
        <taxon>Culicidae</taxon>
        <taxon>Anophelinae</taxon>
        <taxon>Anopheles</taxon>
        <taxon>culicifacies species complex</taxon>
    </lineage>
</organism>
<feature type="compositionally biased region" description="Low complexity" evidence="1">
    <location>
        <begin position="516"/>
        <end position="527"/>
    </location>
</feature>